<accession>A0A1X0P8C9</accession>
<feature type="domain" description="Protein kinase" evidence="1">
    <location>
        <begin position="21"/>
        <end position="337"/>
    </location>
</feature>
<dbReference type="GO" id="GO:0005524">
    <property type="term" value="F:ATP binding"/>
    <property type="evidence" value="ECO:0007669"/>
    <property type="project" value="InterPro"/>
</dbReference>
<dbReference type="PROSITE" id="PS50011">
    <property type="entry name" value="PROTEIN_KINASE_DOM"/>
    <property type="match status" value="1"/>
</dbReference>
<dbReference type="AlphaFoldDB" id="A0A1X0P8C9"/>
<proteinExistence type="predicted"/>
<comment type="caution">
    <text evidence="2">The sequence shown here is derived from an EMBL/GenBank/DDBJ whole genome shotgun (WGS) entry which is preliminary data.</text>
</comment>
<dbReference type="SUPFAM" id="SSF56112">
    <property type="entry name" value="Protein kinase-like (PK-like)"/>
    <property type="match status" value="1"/>
</dbReference>
<reference evidence="2 3" key="1">
    <citation type="submission" date="2017-03" db="EMBL/GenBank/DDBJ databases">
        <title>An alternative strategy for trypanosome survival in the mammalian bloodstream revealed through genome and transcriptome analysis of the ubiquitous bovine parasite Trypanosoma (Megatrypanum) theileri.</title>
        <authorList>
            <person name="Kelly S."/>
            <person name="Ivens A."/>
            <person name="Mott A."/>
            <person name="O'Neill E."/>
            <person name="Emms D."/>
            <person name="Macleod O."/>
            <person name="Voorheis P."/>
            <person name="Matthews J."/>
            <person name="Matthews K."/>
            <person name="Carrington M."/>
        </authorList>
    </citation>
    <scope>NUCLEOTIDE SEQUENCE [LARGE SCALE GENOMIC DNA]</scope>
    <source>
        <strain evidence="2">Edinburgh</strain>
    </source>
</reference>
<dbReference type="STRING" id="67003.A0A1X0P8C9"/>
<dbReference type="EMBL" id="NBCO01000002">
    <property type="protein sequence ID" value="ORC93207.1"/>
    <property type="molecule type" value="Genomic_DNA"/>
</dbReference>
<protein>
    <recommendedName>
        <fullName evidence="1">Protein kinase domain-containing protein</fullName>
    </recommendedName>
</protein>
<dbReference type="GO" id="GO:0004672">
    <property type="term" value="F:protein kinase activity"/>
    <property type="evidence" value="ECO:0007669"/>
    <property type="project" value="InterPro"/>
</dbReference>
<dbReference type="VEuPathDB" id="TriTrypDB:TM35_000025330"/>
<dbReference type="Gene3D" id="3.30.200.20">
    <property type="entry name" value="Phosphorylase Kinase, domain 1"/>
    <property type="match status" value="1"/>
</dbReference>
<name>A0A1X0P8C9_9TRYP</name>
<evidence type="ECO:0000313" key="2">
    <source>
        <dbReference type="EMBL" id="ORC93207.1"/>
    </source>
</evidence>
<dbReference type="PANTHER" id="PTHR12984:SF6">
    <property type="entry name" value="SCY1-LIKE PROTEIN 2"/>
    <property type="match status" value="1"/>
</dbReference>
<dbReference type="Proteomes" id="UP000192257">
    <property type="component" value="Unassembled WGS sequence"/>
</dbReference>
<organism evidence="2 3">
    <name type="scientific">Trypanosoma theileri</name>
    <dbReference type="NCBI Taxonomy" id="67003"/>
    <lineage>
        <taxon>Eukaryota</taxon>
        <taxon>Discoba</taxon>
        <taxon>Euglenozoa</taxon>
        <taxon>Kinetoplastea</taxon>
        <taxon>Metakinetoplastina</taxon>
        <taxon>Trypanosomatida</taxon>
        <taxon>Trypanosomatidae</taxon>
        <taxon>Trypanosoma</taxon>
    </lineage>
</organism>
<keyword evidence="3" id="KW-1185">Reference proteome</keyword>
<dbReference type="InterPro" id="IPR000719">
    <property type="entry name" value="Prot_kinase_dom"/>
</dbReference>
<dbReference type="InterPro" id="IPR011009">
    <property type="entry name" value="Kinase-like_dom_sf"/>
</dbReference>
<sequence>MFSKVKNSLASVLTQDPIGDYRVGARKFRGGKNNLLHIQDAVEVSSGRLVSIVSLDIKEIVDRCVTAAEVEEVVHNFKNGVTLLTRLRHPNILQVVKPLVEGKKHLRFVTERITSLLPFELSNGNFSQQEKILGLLRCANAIHFIHERAGYLLCDFSPQAICVVEGEWKIFDFSHAILGTESTKLKFSYPFSGIASPVLDYCSTEVIKALKPNEDNHFDLFISNLPTLIVRIPDSDVFSFILVSVEVLSGEKLFDSGDNIDLHDRQYAAVEEKVSKWFSGRPLSEPRPSLLSLLNDRIFTTEDILILGSLYQYDTLEDNERFSLLKRVYDGLGNSLFVEVLILRLIIPLMSRESSQEDRLRYALPILLRCSQTISENAFSIHLRDYFITLLAAISKAESFDRCGVPAELVLENFEVLKKRFNTDSDRNTIIIPFLERCVDPTIRRKKIIQMSINYISQEAKKGGTLNFSDSLPERLIEVSIDEPQDITSLFLCLERVVSYVSLTALYSLESRLVYHASNLSFDVNGARDTLSRFLALLEHLYGGFSREHKATRSIPLISHLLISNVTELSLFSRRTIQKMVLEVTEVSDMGNGDQHCLPTTLEKAPPPPHPHLRTDFFSLHTTNSHPTIS</sequence>
<evidence type="ECO:0000313" key="3">
    <source>
        <dbReference type="Proteomes" id="UP000192257"/>
    </source>
</evidence>
<dbReference type="GeneID" id="39981631"/>
<dbReference type="OrthoDB" id="79687at2759"/>
<dbReference type="PANTHER" id="PTHR12984">
    <property type="entry name" value="SCY1-RELATED S/T PROTEIN KINASE-LIKE"/>
    <property type="match status" value="1"/>
</dbReference>
<dbReference type="Gene3D" id="1.10.510.10">
    <property type="entry name" value="Transferase(Phosphotransferase) domain 1"/>
    <property type="match status" value="1"/>
</dbReference>
<dbReference type="InterPro" id="IPR051177">
    <property type="entry name" value="CIK-Related_Protein"/>
</dbReference>
<dbReference type="RefSeq" id="XP_028887273.1">
    <property type="nucleotide sequence ID" value="XM_029021851.1"/>
</dbReference>
<evidence type="ECO:0000259" key="1">
    <source>
        <dbReference type="PROSITE" id="PS50011"/>
    </source>
</evidence>
<gene>
    <name evidence="2" type="ORF">TM35_000025330</name>
</gene>